<keyword evidence="1" id="KW-0472">Membrane</keyword>
<accession>A0A917YTE9</accession>
<dbReference type="PANTHER" id="PTHR40115">
    <property type="entry name" value="INNER MEMBRANE PROTEIN WITH PEPSY TM HELIX"/>
    <property type="match status" value="1"/>
</dbReference>
<dbReference type="Proteomes" id="UP000606935">
    <property type="component" value="Unassembled WGS sequence"/>
</dbReference>
<feature type="transmembrane region" description="Helical" evidence="1">
    <location>
        <begin position="16"/>
        <end position="38"/>
    </location>
</feature>
<dbReference type="AlphaFoldDB" id="A0A917YTE9"/>
<name>A0A917YTE9_9ALTE</name>
<evidence type="ECO:0000313" key="3">
    <source>
        <dbReference type="Proteomes" id="UP000606935"/>
    </source>
</evidence>
<keyword evidence="1" id="KW-1133">Transmembrane helix</keyword>
<keyword evidence="1" id="KW-0812">Transmembrane</keyword>
<sequence>MSRGALRSFYSSSRWLHIYLSTALFALLVFFCISGVVLNHISWLDDTGEAGEQTVAIPEPWVGLASSPEQLIAQVGGYLRQQHNLSAPRAVDWSGEDQELVLDYALPAGYALVTVDLQGQELLLEYHKGNWLSVWGDLHKGRHSGQAWSWVIDISAGLMLLFALTGMVILLQNRTKRRSGLIAAALGTATPVLIYCLFVPTLMGV</sequence>
<gene>
    <name evidence="2" type="ORF">GCM10010982_03680</name>
</gene>
<reference evidence="2" key="2">
    <citation type="submission" date="2020-09" db="EMBL/GenBank/DDBJ databases">
        <authorList>
            <person name="Sun Q."/>
            <person name="Zhou Y."/>
        </authorList>
    </citation>
    <scope>NUCLEOTIDE SEQUENCE</scope>
    <source>
        <strain evidence="2">CGMCC 1.7086</strain>
    </source>
</reference>
<reference evidence="2" key="1">
    <citation type="journal article" date="2014" name="Int. J. Syst. Evol. Microbiol.">
        <title>Complete genome sequence of Corynebacterium casei LMG S-19264T (=DSM 44701T), isolated from a smear-ripened cheese.</title>
        <authorList>
            <consortium name="US DOE Joint Genome Institute (JGI-PGF)"/>
            <person name="Walter F."/>
            <person name="Albersmeier A."/>
            <person name="Kalinowski J."/>
            <person name="Ruckert C."/>
        </authorList>
    </citation>
    <scope>NUCLEOTIDE SEQUENCE</scope>
    <source>
        <strain evidence="2">CGMCC 1.7086</strain>
    </source>
</reference>
<evidence type="ECO:0000313" key="2">
    <source>
        <dbReference type="EMBL" id="GGO64392.1"/>
    </source>
</evidence>
<comment type="caution">
    <text evidence="2">The sequence shown here is derived from an EMBL/GenBank/DDBJ whole genome shotgun (WGS) entry which is preliminary data.</text>
</comment>
<organism evidence="2 3">
    <name type="scientific">Bowmanella pacifica</name>
    <dbReference type="NCBI Taxonomy" id="502051"/>
    <lineage>
        <taxon>Bacteria</taxon>
        <taxon>Pseudomonadati</taxon>
        <taxon>Pseudomonadota</taxon>
        <taxon>Gammaproteobacteria</taxon>
        <taxon>Alteromonadales</taxon>
        <taxon>Alteromonadaceae</taxon>
        <taxon>Bowmanella</taxon>
    </lineage>
</organism>
<feature type="transmembrane region" description="Helical" evidence="1">
    <location>
        <begin position="147"/>
        <end position="169"/>
    </location>
</feature>
<protein>
    <recommendedName>
        <fullName evidence="4">PepSY-associated TM helix</fullName>
    </recommendedName>
</protein>
<proteinExistence type="predicted"/>
<dbReference type="RefSeq" id="WP_188689470.1">
    <property type="nucleotide sequence ID" value="NZ_BMLS01000001.1"/>
</dbReference>
<dbReference type="EMBL" id="BMLS01000001">
    <property type="protein sequence ID" value="GGO64392.1"/>
    <property type="molecule type" value="Genomic_DNA"/>
</dbReference>
<dbReference type="PANTHER" id="PTHR40115:SF1">
    <property type="entry name" value="INNER MEMBRANE PROTEIN WITH PEPSY TM HELIX"/>
    <property type="match status" value="1"/>
</dbReference>
<dbReference type="InterPro" id="IPR032307">
    <property type="entry name" value="PepSY_TM-like_2"/>
</dbReference>
<feature type="transmembrane region" description="Helical" evidence="1">
    <location>
        <begin position="181"/>
        <end position="203"/>
    </location>
</feature>
<dbReference type="Pfam" id="PF16357">
    <property type="entry name" value="PepSY_TM_like_2"/>
    <property type="match status" value="1"/>
</dbReference>
<evidence type="ECO:0008006" key="4">
    <source>
        <dbReference type="Google" id="ProtNLM"/>
    </source>
</evidence>
<keyword evidence="3" id="KW-1185">Reference proteome</keyword>
<evidence type="ECO:0000256" key="1">
    <source>
        <dbReference type="SAM" id="Phobius"/>
    </source>
</evidence>